<feature type="region of interest" description="Disordered" evidence="8">
    <location>
        <begin position="1"/>
        <end position="25"/>
    </location>
</feature>
<evidence type="ECO:0000256" key="2">
    <source>
        <dbReference type="ARBA" id="ARBA00022448"/>
    </source>
</evidence>
<keyword evidence="11" id="KW-1185">Reference proteome</keyword>
<dbReference type="PROSITE" id="PS50928">
    <property type="entry name" value="ABC_TM1"/>
    <property type="match status" value="1"/>
</dbReference>
<feature type="transmembrane region" description="Helical" evidence="7">
    <location>
        <begin position="99"/>
        <end position="120"/>
    </location>
</feature>
<organism evidence="10 11">
    <name type="scientific">Microbacterium foliorum</name>
    <dbReference type="NCBI Taxonomy" id="104336"/>
    <lineage>
        <taxon>Bacteria</taxon>
        <taxon>Bacillati</taxon>
        <taxon>Actinomycetota</taxon>
        <taxon>Actinomycetes</taxon>
        <taxon>Micrococcales</taxon>
        <taxon>Microbacteriaceae</taxon>
        <taxon>Microbacterium</taxon>
    </lineage>
</organism>
<dbReference type="GeneID" id="94446012"/>
<feature type="transmembrane region" description="Helical" evidence="7">
    <location>
        <begin position="211"/>
        <end position="232"/>
    </location>
</feature>
<dbReference type="RefSeq" id="WP_230111415.1">
    <property type="nucleotide sequence ID" value="NZ_CAKKLS010000038.1"/>
</dbReference>
<dbReference type="GO" id="GO:0005886">
    <property type="term" value="C:plasma membrane"/>
    <property type="evidence" value="ECO:0007669"/>
    <property type="project" value="UniProtKB-SubCell"/>
</dbReference>
<dbReference type="PATRIC" id="fig|104336.4.peg.1620"/>
<comment type="caution">
    <text evidence="10">The sequence shown here is derived from an EMBL/GenBank/DDBJ whole genome shotgun (WGS) entry which is preliminary data.</text>
</comment>
<evidence type="ECO:0000256" key="5">
    <source>
        <dbReference type="ARBA" id="ARBA00022989"/>
    </source>
</evidence>
<dbReference type="EMBL" id="JYIU01000040">
    <property type="protein sequence ID" value="KJL21679.1"/>
    <property type="molecule type" value="Genomic_DNA"/>
</dbReference>
<feature type="transmembrane region" description="Helical" evidence="7">
    <location>
        <begin position="265"/>
        <end position="287"/>
    </location>
</feature>
<dbReference type="GO" id="GO:0055085">
    <property type="term" value="P:transmembrane transport"/>
    <property type="evidence" value="ECO:0007669"/>
    <property type="project" value="InterPro"/>
</dbReference>
<evidence type="ECO:0000313" key="10">
    <source>
        <dbReference type="EMBL" id="KJL21679.1"/>
    </source>
</evidence>
<reference evidence="10 11" key="1">
    <citation type="submission" date="2015-02" db="EMBL/GenBank/DDBJ databases">
        <title>Draft genome sequences of ten Microbacterium spp. with emphasis on heavy metal contaminated environments.</title>
        <authorList>
            <person name="Corretto E."/>
        </authorList>
    </citation>
    <scope>NUCLEOTIDE SEQUENCE [LARGE SCALE GENOMIC DNA]</scope>
    <source>
        <strain evidence="10 11">DSM 12966</strain>
    </source>
</reference>
<dbReference type="SUPFAM" id="SSF161098">
    <property type="entry name" value="MetI-like"/>
    <property type="match status" value="1"/>
</dbReference>
<comment type="subcellular location">
    <subcellularLocation>
        <location evidence="1 7">Cell membrane</location>
        <topology evidence="1 7">Multi-pass membrane protein</topology>
    </subcellularLocation>
</comment>
<keyword evidence="5 7" id="KW-1133">Transmembrane helix</keyword>
<feature type="transmembrane region" description="Helical" evidence="7">
    <location>
        <begin position="166"/>
        <end position="191"/>
    </location>
</feature>
<evidence type="ECO:0000256" key="3">
    <source>
        <dbReference type="ARBA" id="ARBA00022475"/>
    </source>
</evidence>
<keyword evidence="3" id="KW-1003">Cell membrane</keyword>
<dbReference type="Gene3D" id="1.10.3720.10">
    <property type="entry name" value="MetI-like"/>
    <property type="match status" value="1"/>
</dbReference>
<dbReference type="PANTHER" id="PTHR32243">
    <property type="entry name" value="MALTOSE TRANSPORT SYSTEM PERMEASE-RELATED"/>
    <property type="match status" value="1"/>
</dbReference>
<feature type="compositionally biased region" description="Low complexity" evidence="8">
    <location>
        <begin position="1"/>
        <end position="16"/>
    </location>
</feature>
<proteinExistence type="inferred from homology"/>
<protein>
    <submittedName>
        <fullName evidence="10">Trehalose transport system permease protein SugB</fullName>
    </submittedName>
</protein>
<keyword evidence="6 7" id="KW-0472">Membrane</keyword>
<evidence type="ECO:0000256" key="7">
    <source>
        <dbReference type="RuleBase" id="RU363032"/>
    </source>
</evidence>
<dbReference type="InterPro" id="IPR035906">
    <property type="entry name" value="MetI-like_sf"/>
</dbReference>
<feature type="transmembrane region" description="Helical" evidence="7">
    <location>
        <begin position="132"/>
        <end position="154"/>
    </location>
</feature>
<evidence type="ECO:0000256" key="8">
    <source>
        <dbReference type="SAM" id="MobiDB-lite"/>
    </source>
</evidence>
<feature type="transmembrane region" description="Helical" evidence="7">
    <location>
        <begin position="34"/>
        <end position="55"/>
    </location>
</feature>
<dbReference type="InterPro" id="IPR050901">
    <property type="entry name" value="BP-dep_ABC_trans_perm"/>
</dbReference>
<evidence type="ECO:0000256" key="1">
    <source>
        <dbReference type="ARBA" id="ARBA00004651"/>
    </source>
</evidence>
<comment type="similarity">
    <text evidence="7">Belongs to the binding-protein-dependent transport system permease family.</text>
</comment>
<evidence type="ECO:0000256" key="4">
    <source>
        <dbReference type="ARBA" id="ARBA00022692"/>
    </source>
</evidence>
<accession>A0A0F0KMM9</accession>
<dbReference type="AlphaFoldDB" id="A0A0F0KMM9"/>
<dbReference type="CDD" id="cd06261">
    <property type="entry name" value="TM_PBP2"/>
    <property type="match status" value="1"/>
</dbReference>
<evidence type="ECO:0000259" key="9">
    <source>
        <dbReference type="PROSITE" id="PS50928"/>
    </source>
</evidence>
<sequence>MTQSTVTRTMVTQNTTKKQRRSMNRRTKKPLVRILQYVALAGFLLFLGFPLLWLISTAFKSSAEINSLAVNLFPLQPTIDNFVVALERQGLVRAAGNSLLVAIATTIIVTLLSIPGAYVMARYQGKLRSIGVGYILVSQIFPVILIVIPLFFILRSVGLVDSLLGLVAVYSVYTLPFSLWMLQGYVAAIPFDIEEAASIDGANKARTLQRVVFPLLMPGLVATAMFSFVSAYNEFFFALVLLQSPENYTLPIALSTFVGGEGKVAVGPLAAGALLSSIPSIVFFTLLQKRLATGLLSGAVKG</sequence>
<feature type="domain" description="ABC transmembrane type-1" evidence="9">
    <location>
        <begin position="95"/>
        <end position="287"/>
    </location>
</feature>
<dbReference type="Pfam" id="PF00528">
    <property type="entry name" value="BPD_transp_1"/>
    <property type="match status" value="1"/>
</dbReference>
<dbReference type="Proteomes" id="UP000033572">
    <property type="component" value="Unassembled WGS sequence"/>
</dbReference>
<evidence type="ECO:0000256" key="6">
    <source>
        <dbReference type="ARBA" id="ARBA00023136"/>
    </source>
</evidence>
<keyword evidence="4 7" id="KW-0812">Transmembrane</keyword>
<name>A0A0F0KMM9_9MICO</name>
<dbReference type="InterPro" id="IPR000515">
    <property type="entry name" value="MetI-like"/>
</dbReference>
<keyword evidence="2 7" id="KW-0813">Transport</keyword>
<gene>
    <name evidence="10" type="primary">sugB_5</name>
    <name evidence="10" type="ORF">RN50_01577</name>
</gene>
<dbReference type="PANTHER" id="PTHR32243:SF18">
    <property type="entry name" value="INNER MEMBRANE ABC TRANSPORTER PERMEASE PROTEIN YCJP"/>
    <property type="match status" value="1"/>
</dbReference>
<evidence type="ECO:0000313" key="11">
    <source>
        <dbReference type="Proteomes" id="UP000033572"/>
    </source>
</evidence>